<dbReference type="AlphaFoldDB" id="A0A6V8RAH2"/>
<gene>
    <name evidence="2" type="ORF">TASIC1_0015018700</name>
</gene>
<organism evidence="2 3">
    <name type="scientific">Trichoderma asperellum</name>
    <name type="common">Filamentous fungus</name>
    <dbReference type="NCBI Taxonomy" id="101201"/>
    <lineage>
        <taxon>Eukaryota</taxon>
        <taxon>Fungi</taxon>
        <taxon>Dikarya</taxon>
        <taxon>Ascomycota</taxon>
        <taxon>Pezizomycotina</taxon>
        <taxon>Sordariomycetes</taxon>
        <taxon>Hypocreomycetidae</taxon>
        <taxon>Hypocreales</taxon>
        <taxon>Hypocreaceae</taxon>
        <taxon>Trichoderma</taxon>
    </lineage>
</organism>
<protein>
    <submittedName>
        <fullName evidence="2">Uncharacterized protein</fullName>
    </submittedName>
</protein>
<dbReference type="OrthoDB" id="5422628at2759"/>
<evidence type="ECO:0000313" key="2">
    <source>
        <dbReference type="EMBL" id="GFP60018.1"/>
    </source>
</evidence>
<sequence length="1154" mass="133281">MYAHIDAQSSKESVDEIVQGVLNMAPQLKRDFSERFAKFSNLSEKFQKEFQKKIFSQMPAKSGIELEMTIERHDQRGSADEDITASENAKFESEASQGLNKRSETSTATADSQLEPYKGWHIEGPRAQLARAKNFLADCDVDRTADWARKVAELTEYFEYLHSKFQGEEDWIHDLEDALDMLRAHCIFENYQYGNPQLIVDFPTDIWPTQSKRLPPLPGPEIILCPKRRDLTGPRRLLHVDVASVHDQQYGLPADVLRRDYLEPYWKDSERFWVAGPFSDAPEPVNLAACENEAYEECMDGSMAQTVKFLEGKGSFRPPQRSTGNHDGALKVKRETLEAFARFRGGKRAALQQCLGIFNHDENRKMCTLLNVVALPGPVGERKIEKADAGIVFTTKKLANPPEKESRDPWAYTRSYQQFRNEELRWAHRVKGHSTEKSSSLLFAGNNEVAIDIPKNWKGPVMSDAMNPSMMKTYEHLRRCQKIHQGLKRAAKRAPRDFIIRLLNAVEAGLAGAESITQEMNLKFGEHEYESPGGATLANIRPTEAAWLEYICQPSRNRPYMLEESLGRRGELLISRVAHMMNDISPISLFRDTKPRTMKDFLKELNVGCRGPVKRYKFTEKDVKLLAPKLNELKILRLYTNVLNGEWMFGRPETEFHPEDLIKWPNHESQEQQSQASGDNFSEQVFATPATSEDFYEYPKDMPKREDVISLRDFINDPVRSPEWLRRTANFFHCLGFRLGKTLETLHSRNEENQERIIDSKTQEDNDSILRAIISRWEGDAERLPNDPLNRSAKKNSSWRMTMTYHDVIKTADPDTYEKHQSGWADAWSQEGHPAWKDASEIVRKNLIREAYENKTMLWPLALPYNGYATNYQVADPTTWRERLSRYWKGEESTAVHKARVDALDAYIQKEKENAKKERKTTTTQKQNPKPTRREPVWTFGHPSRKKAVHLFWDINNWPVHLQSESRRQIIASRGPKKQEHGDDDAANDEATAAVVEKLEIKEDEMPYWRKAEQRRKFVPGRDEFWMGDTPLQKGVFEKRMKRSSPDKRKFKAISDDLPSLPANQIPQSRPAKRRHTQTSLRKMGKDKEERDLFAIARGEKGIRETPGTVPICARSMTLEAGEVTYYIPETRIWEVDMMEIDEPRIELGLPMKK</sequence>
<proteinExistence type="predicted"/>
<feature type="region of interest" description="Disordered" evidence="1">
    <location>
        <begin position="912"/>
        <end position="939"/>
    </location>
</feature>
<accession>A0A6V8RAH2</accession>
<evidence type="ECO:0000313" key="3">
    <source>
        <dbReference type="Proteomes" id="UP000517252"/>
    </source>
</evidence>
<feature type="region of interest" description="Disordered" evidence="1">
    <location>
        <begin position="73"/>
        <end position="116"/>
    </location>
</feature>
<dbReference type="Proteomes" id="UP000517252">
    <property type="component" value="Unassembled WGS sequence"/>
</dbReference>
<name>A0A6V8RAH2_TRIAP</name>
<evidence type="ECO:0000256" key="1">
    <source>
        <dbReference type="SAM" id="MobiDB-lite"/>
    </source>
</evidence>
<comment type="caution">
    <text evidence="2">The sequence shown here is derived from an EMBL/GenBank/DDBJ whole genome shotgun (WGS) entry which is preliminary data.</text>
</comment>
<feature type="region of interest" description="Disordered" evidence="1">
    <location>
        <begin position="1058"/>
        <end position="1091"/>
    </location>
</feature>
<dbReference type="EMBL" id="BLZH01000015">
    <property type="protein sequence ID" value="GFP60018.1"/>
    <property type="molecule type" value="Genomic_DNA"/>
</dbReference>
<feature type="compositionally biased region" description="Polar residues" evidence="1">
    <location>
        <begin position="94"/>
        <end position="112"/>
    </location>
</feature>
<reference evidence="2 3" key="1">
    <citation type="submission" date="2020-07" db="EMBL/GenBank/DDBJ databases">
        <title>Trichoderma asperellum IC-1 whole genome shotgun sequence.</title>
        <authorList>
            <person name="Kanamasa S."/>
            <person name="Takahashi H."/>
        </authorList>
    </citation>
    <scope>NUCLEOTIDE SEQUENCE [LARGE SCALE GENOMIC DNA]</scope>
    <source>
        <strain evidence="2 3">IC-1</strain>
    </source>
</reference>